<feature type="active site" description="Proton donor; for dehydratase activity" evidence="5">
    <location>
        <position position="1158"/>
    </location>
</feature>
<dbReference type="InterPro" id="IPR049900">
    <property type="entry name" value="PKS_mFAS_DH"/>
</dbReference>
<dbReference type="InterPro" id="IPR049552">
    <property type="entry name" value="PKS_DH_N"/>
</dbReference>
<dbReference type="InterPro" id="IPR014043">
    <property type="entry name" value="Acyl_transferase_dom"/>
</dbReference>
<dbReference type="InterPro" id="IPR050091">
    <property type="entry name" value="PKS_NRPS_Biosynth_Enz"/>
</dbReference>
<dbReference type="GO" id="GO:1901336">
    <property type="term" value="P:lactone biosynthetic process"/>
    <property type="evidence" value="ECO:0007669"/>
    <property type="project" value="UniProtKB-ARBA"/>
</dbReference>
<feature type="region of interest" description="N-terminal hotdog fold" evidence="5">
    <location>
        <begin position="951"/>
        <end position="1083"/>
    </location>
</feature>
<dbReference type="InterPro" id="IPR016035">
    <property type="entry name" value="Acyl_Trfase/lysoPLipase"/>
</dbReference>
<dbReference type="GO" id="GO:0004315">
    <property type="term" value="F:3-oxoacyl-[acyl-carrier-protein] synthase activity"/>
    <property type="evidence" value="ECO:0007669"/>
    <property type="project" value="InterPro"/>
</dbReference>
<dbReference type="SUPFAM" id="SSF52151">
    <property type="entry name" value="FabD/lysophospholipase-like"/>
    <property type="match status" value="1"/>
</dbReference>
<feature type="active site" description="Proton acceptor; for dehydratase activity" evidence="5">
    <location>
        <position position="983"/>
    </location>
</feature>
<dbReference type="EMBL" id="MOOB01000042">
    <property type="protein sequence ID" value="OQE81045.1"/>
    <property type="molecule type" value="Genomic_DNA"/>
</dbReference>
<evidence type="ECO:0000256" key="5">
    <source>
        <dbReference type="PROSITE-ProRule" id="PRU01363"/>
    </source>
</evidence>
<dbReference type="Gene3D" id="3.40.47.10">
    <property type="match status" value="1"/>
</dbReference>
<dbReference type="SUPFAM" id="SSF51735">
    <property type="entry name" value="NAD(P)-binding Rossmann-fold domains"/>
    <property type="match status" value="1"/>
</dbReference>
<evidence type="ECO:0000313" key="9">
    <source>
        <dbReference type="Proteomes" id="UP000191691"/>
    </source>
</evidence>
<dbReference type="Pfam" id="PF02801">
    <property type="entry name" value="Ketoacyl-synt_C"/>
    <property type="match status" value="1"/>
</dbReference>
<dbReference type="InterPro" id="IPR016036">
    <property type="entry name" value="Malonyl_transacylase_ACP-bd"/>
</dbReference>
<dbReference type="SUPFAM" id="SSF55048">
    <property type="entry name" value="Probable ACP-binding domain of malonyl-CoA ACP transacylase"/>
    <property type="match status" value="1"/>
</dbReference>
<dbReference type="InterPro" id="IPR036291">
    <property type="entry name" value="NAD(P)-bd_dom_sf"/>
</dbReference>
<dbReference type="SMART" id="SM00826">
    <property type="entry name" value="PKS_DH"/>
    <property type="match status" value="1"/>
</dbReference>
<dbReference type="Gene3D" id="3.40.50.150">
    <property type="entry name" value="Vaccinia Virus protein VP39"/>
    <property type="match status" value="1"/>
</dbReference>
<dbReference type="PROSITE" id="PS52019">
    <property type="entry name" value="PKS_MFAS_DH"/>
    <property type="match status" value="1"/>
</dbReference>
<dbReference type="PANTHER" id="PTHR43775:SF20">
    <property type="entry name" value="HYBRID PKS-NRPS SYNTHETASE APDA"/>
    <property type="match status" value="1"/>
</dbReference>
<keyword evidence="9" id="KW-1185">Reference proteome</keyword>
<dbReference type="Gene3D" id="3.40.366.10">
    <property type="entry name" value="Malonyl-Coenzyme A Acyl Carrier Protein, domain 2"/>
    <property type="match status" value="1"/>
</dbReference>
<dbReference type="InterPro" id="IPR018201">
    <property type="entry name" value="Ketoacyl_synth_AS"/>
</dbReference>
<name>A0A1V6Y119_PENNA</name>
<dbReference type="SUPFAM" id="SSF53901">
    <property type="entry name" value="Thiolase-like"/>
    <property type="match status" value="1"/>
</dbReference>
<dbReference type="Pfam" id="PF08659">
    <property type="entry name" value="KR"/>
    <property type="match status" value="1"/>
</dbReference>
<protein>
    <recommendedName>
        <fullName evidence="10">Carrier domain-containing protein</fullName>
    </recommendedName>
</protein>
<keyword evidence="1" id="KW-0596">Phosphopantetheine</keyword>
<dbReference type="GO" id="GO:0008168">
    <property type="term" value="F:methyltransferase activity"/>
    <property type="evidence" value="ECO:0007669"/>
    <property type="project" value="UniProtKB-KW"/>
</dbReference>
<keyword evidence="3" id="KW-0489">Methyltransferase</keyword>
<comment type="caution">
    <text evidence="8">The sequence shown here is derived from an EMBL/GenBank/DDBJ whole genome shotgun (WGS) entry which is preliminary data.</text>
</comment>
<accession>A0A1V6Y119</accession>
<evidence type="ECO:0000256" key="3">
    <source>
        <dbReference type="ARBA" id="ARBA00022603"/>
    </source>
</evidence>
<dbReference type="InterPro" id="IPR013217">
    <property type="entry name" value="Methyltransf_12"/>
</dbReference>
<dbReference type="SUPFAM" id="SSF53335">
    <property type="entry name" value="S-adenosyl-L-methionine-dependent methyltransferases"/>
    <property type="match status" value="1"/>
</dbReference>
<dbReference type="Pfam" id="PF00698">
    <property type="entry name" value="Acyl_transf_1"/>
    <property type="match status" value="1"/>
</dbReference>
<dbReference type="Pfam" id="PF08242">
    <property type="entry name" value="Methyltransf_12"/>
    <property type="match status" value="1"/>
</dbReference>
<dbReference type="GO" id="GO:0044550">
    <property type="term" value="P:secondary metabolite biosynthetic process"/>
    <property type="evidence" value="ECO:0007669"/>
    <property type="project" value="TreeGrafter"/>
</dbReference>
<dbReference type="InterPro" id="IPR049551">
    <property type="entry name" value="PKS_DH_C"/>
</dbReference>
<dbReference type="Pfam" id="PF14765">
    <property type="entry name" value="PS-DH"/>
    <property type="match status" value="1"/>
</dbReference>
<dbReference type="GO" id="GO:0032259">
    <property type="term" value="P:methylation"/>
    <property type="evidence" value="ECO:0007669"/>
    <property type="project" value="UniProtKB-KW"/>
</dbReference>
<dbReference type="InterPro" id="IPR001227">
    <property type="entry name" value="Ac_transferase_dom_sf"/>
</dbReference>
<dbReference type="SMART" id="SM00825">
    <property type="entry name" value="PKS_KS"/>
    <property type="match status" value="1"/>
</dbReference>
<dbReference type="Pfam" id="PF21089">
    <property type="entry name" value="PKS_DH_N"/>
    <property type="match status" value="1"/>
</dbReference>
<keyword evidence="2" id="KW-0597">Phosphoprotein</keyword>
<dbReference type="GO" id="GO:0004312">
    <property type="term" value="F:fatty acid synthase activity"/>
    <property type="evidence" value="ECO:0007669"/>
    <property type="project" value="TreeGrafter"/>
</dbReference>
<dbReference type="InterPro" id="IPR042104">
    <property type="entry name" value="PKS_dehydratase_sf"/>
</dbReference>
<dbReference type="Proteomes" id="UP000191691">
    <property type="component" value="Unassembled WGS sequence"/>
</dbReference>
<feature type="domain" description="Ketosynthase family 3 (KS3)" evidence="6">
    <location>
        <begin position="9"/>
        <end position="448"/>
    </location>
</feature>
<sequence length="2166" mass="237225">MPGDLQHTGEPIAIVGSACRFPGDATTPSKLWDLLKAPRDVLSDIPETRFSTKAFYHPDGLHHGTTNVRHSYLLSDDHRLFDAQFFGTKPVEANSIDPQQRLLLETVYEGLETSGIPMEKLQGSNTGVYVGLMTNDYADMLGRDVQNFPTYFASGTARSILSNRVSYFFDWRGPSMTIDTACSSSLIALHQAVQSLRSGEIDVAVAAGTNLLLGPEQYIAESKLKMLSPTGRSRMWDKGADGYARGDGIAAVILKPLGAALANGDHIECIVRETGANQDGRTKGITMPNPVAQADLIRTTYARAGLDLSKPTDRPQYFEAHGTGTPAGDPVEAEAISTAFFGQAANYQRDGDQEDPLYVGSIKTVIGHTEGTAGLAAVLKASLALQHAVIPPNMLLNELSSTVLPFYNDLEILQVAKEWPQLPHNTPRRASVNSFGFGGANAHAILEAFDARLLDRGPNGPEGSSAAVSPFNFSASSEKSLLANVAAYSAYLRDHSDINMRDLSWTLNCRRSTLPVRLSVSASSPGELAARLDEAVASSAITPSTQTGNIREPKLLGVFTGQGAQWARMGAELLETSSVVSDCIARLDRSLQELPTEHRPVWSLRDELLKDKSCSRIGEAAFSQPLCTTIQIALVQLLRAANLKLTAVVGHSSGEIAAAYAAGYLNEQDAIRIAYYRGWSLQYATDQGGQKGAMMAAGTSFEDAKELCEMPSLENRICVAASNSSASVTLSGDADAIDEAREILEDEKKFARLLKVDKAYHSHHMLSCAAPYIAAIRKCGVTIQHPPSGSATWISSVHGENIDDVDDSLADTYWSNNMVKPVLFSQAVTYAVGAAGPFDMALEIGPHPALKGPAMQTIQEVSGETLPYTGTLNRGRNDSEAFSSALGALWIALGESVVDFAGFGMKAMQKQNTRTPKLIKGLPSYFWDHDRVYWHESRSSTAIRTEREPFHPLLGVKCPDGTDSELRWRNYLHPREVPWLAHHQVQGQMVFPAAGYISAAAESIIQKYGLGSVQLIDFHDVVIGQALVLEENGEVETIFRLSIDQVQPNRVSASFTCHSAANKGSSNMSLHASATLQIILGDPKHDILPPFAQPQGLFLDLEADRFYKSVSELGFGYTGPFQGLSNLRRKMDEASGFIAVPVDPDTERPLIIHPASLDGAIQSIMLAYSFPGDGRLRTLYLPTRIDRLRLNPTACVALGAPGADLPFYSAVTDARFAELSGDVDILSADGRHTLLQLEGLHTTPLSPLTSANDVPFFTEVIWDVDRPGQLKKAKGMHDHSLAMDLERVAHFYFGRLQNSLQHSDRASASWNHTHFLSYVEHCTKSVANGKHKFAKPEWANDTMADVAPILDRHSDSVDIKALCAVGENLAAIIGGDMNLLEILVHDNMLPEFYAKTLGIDAYLDAVAQAARQISHRYPHVNVLEIGAGAGATSNRVIRAMGPSFASYTYTDILDSQFDDARERFSEYQSRMAFKVLDIEKDVGEQGYEEGCFDLVIAPLALYATRKLEATLTNVRRLLKPGGYLVMLELTDPDVMRFGLILGGLPGWWLGYEEGRTLSPCVSEDKWEGLMQKAGFSGFEALVSSSRTSPLPFSVMVTQAVDHRVNFLRDPLAANHIPLGVDSLTIIGGKTSLTADMVADIKTAVRPHYSNIYTASSLDDLVSANLPVMGSVISLIELDAPVLKHMSPENLKSFQELFKQSKNVLWLGHGAQGENPYGNMFSGVQRTLAMEMTHLHIHFLNLHSLHDADANIIATKLLHLEAVEIWDQSGQLDGILWSNERELLLENGHFKVPRFRLNSGRNDRYNSSRRLIIKEIERAGSVVTIQPTGIGYQIEEKDPRSSPSFPDDMHIDVTHSMLRAVRITASDNCFLVIGKNRWNDERVIALSHTLDSQIHVPRGLAVRCGDSEDLAMRSILTLYFHFLALSMLQQLRSGTTLAVLDPDFSLSPVLTKYASEKGVQLVLLTTKEGHCSWPWVRIHPNSTRREVLSKLPGNISRLVNMSGSFDVTALLKTCLPTDCHFASESTLTARCPQSQYSLDKGQLAMQLQNSWSRAQYDLIPVNMHKFAPLGLEDLIRAQSPLAEQSLIAWGQSQLAVQVRPATKQVRFSKDKTYWLVGLTGGLGLSLCQWMIGQGARYIALSSRNPNIDDQWLQRMAANGCTVRVFSK</sequence>
<dbReference type="Gene3D" id="3.40.50.720">
    <property type="entry name" value="NAD(P)-binding Rossmann-like Domain"/>
    <property type="match status" value="1"/>
</dbReference>
<dbReference type="STRING" id="60175.A0A1V6Y119"/>
<evidence type="ECO:0008006" key="10">
    <source>
        <dbReference type="Google" id="ProtNLM"/>
    </source>
</evidence>
<dbReference type="OMA" id="HCILETY"/>
<evidence type="ECO:0000259" key="6">
    <source>
        <dbReference type="PROSITE" id="PS52004"/>
    </source>
</evidence>
<evidence type="ECO:0000313" key="8">
    <source>
        <dbReference type="EMBL" id="OQE81045.1"/>
    </source>
</evidence>
<keyword evidence="4" id="KW-0808">Transferase</keyword>
<dbReference type="Gene3D" id="3.10.129.110">
    <property type="entry name" value="Polyketide synthase dehydratase"/>
    <property type="match status" value="1"/>
</dbReference>
<evidence type="ECO:0000259" key="7">
    <source>
        <dbReference type="PROSITE" id="PS52019"/>
    </source>
</evidence>
<dbReference type="GO" id="GO:0006633">
    <property type="term" value="P:fatty acid biosynthetic process"/>
    <property type="evidence" value="ECO:0007669"/>
    <property type="project" value="InterPro"/>
</dbReference>
<reference evidence="9" key="1">
    <citation type="journal article" date="2017" name="Nat. Microbiol.">
        <title>Global analysis of biosynthetic gene clusters reveals vast potential of secondary metabolite production in Penicillium species.</title>
        <authorList>
            <person name="Nielsen J.C."/>
            <person name="Grijseels S."/>
            <person name="Prigent S."/>
            <person name="Ji B."/>
            <person name="Dainat J."/>
            <person name="Nielsen K.F."/>
            <person name="Frisvad J.C."/>
            <person name="Workman M."/>
            <person name="Nielsen J."/>
        </authorList>
    </citation>
    <scope>NUCLEOTIDE SEQUENCE [LARGE SCALE GENOMIC DNA]</scope>
    <source>
        <strain evidence="9">IBT 13039</strain>
    </source>
</reference>
<organism evidence="8 9">
    <name type="scientific">Penicillium nalgiovense</name>
    <dbReference type="NCBI Taxonomy" id="60175"/>
    <lineage>
        <taxon>Eukaryota</taxon>
        <taxon>Fungi</taxon>
        <taxon>Dikarya</taxon>
        <taxon>Ascomycota</taxon>
        <taxon>Pezizomycotina</taxon>
        <taxon>Eurotiomycetes</taxon>
        <taxon>Eurotiomycetidae</taxon>
        <taxon>Eurotiales</taxon>
        <taxon>Aspergillaceae</taxon>
        <taxon>Penicillium</taxon>
    </lineage>
</organism>
<dbReference type="InterPro" id="IPR016039">
    <property type="entry name" value="Thiolase-like"/>
</dbReference>
<dbReference type="PANTHER" id="PTHR43775">
    <property type="entry name" value="FATTY ACID SYNTHASE"/>
    <property type="match status" value="1"/>
</dbReference>
<feature type="region of interest" description="C-terminal hotdog fold" evidence="5">
    <location>
        <begin position="1098"/>
        <end position="1251"/>
    </location>
</feature>
<dbReference type="InterPro" id="IPR020841">
    <property type="entry name" value="PKS_Beta-ketoAc_synthase_dom"/>
</dbReference>
<feature type="domain" description="PKS/mFAS DH" evidence="7">
    <location>
        <begin position="951"/>
        <end position="1251"/>
    </location>
</feature>
<dbReference type="Pfam" id="PF00109">
    <property type="entry name" value="ketoacyl-synt"/>
    <property type="match status" value="1"/>
</dbReference>
<gene>
    <name evidence="8" type="ORF">PENNAL_c0042G07640</name>
</gene>
<dbReference type="PROSITE" id="PS52004">
    <property type="entry name" value="KS3_2"/>
    <property type="match status" value="1"/>
</dbReference>
<evidence type="ECO:0000256" key="1">
    <source>
        <dbReference type="ARBA" id="ARBA00022450"/>
    </source>
</evidence>
<dbReference type="InterPro" id="IPR013968">
    <property type="entry name" value="PKS_KR"/>
</dbReference>
<dbReference type="PROSITE" id="PS00606">
    <property type="entry name" value="KS3_1"/>
    <property type="match status" value="1"/>
</dbReference>
<proteinExistence type="predicted"/>
<evidence type="ECO:0000256" key="2">
    <source>
        <dbReference type="ARBA" id="ARBA00022553"/>
    </source>
</evidence>
<dbReference type="InterPro" id="IPR020807">
    <property type="entry name" value="PKS_DH"/>
</dbReference>
<evidence type="ECO:0000256" key="4">
    <source>
        <dbReference type="ARBA" id="ARBA00022679"/>
    </source>
</evidence>
<dbReference type="Pfam" id="PF22621">
    <property type="entry name" value="CurL-like_PKS_C"/>
    <property type="match status" value="1"/>
</dbReference>
<dbReference type="CDD" id="cd02440">
    <property type="entry name" value="AdoMet_MTases"/>
    <property type="match status" value="1"/>
</dbReference>
<dbReference type="CDD" id="cd00833">
    <property type="entry name" value="PKS"/>
    <property type="match status" value="1"/>
</dbReference>
<dbReference type="InterPro" id="IPR014030">
    <property type="entry name" value="Ketoacyl_synth_N"/>
</dbReference>
<dbReference type="InterPro" id="IPR014031">
    <property type="entry name" value="Ketoacyl_synth_C"/>
</dbReference>
<dbReference type="SMART" id="SM00827">
    <property type="entry name" value="PKS_AT"/>
    <property type="match status" value="1"/>
</dbReference>
<dbReference type="InterPro" id="IPR029063">
    <property type="entry name" value="SAM-dependent_MTases_sf"/>
</dbReference>